<feature type="compositionally biased region" description="Basic and acidic residues" evidence="3">
    <location>
        <begin position="45"/>
        <end position="54"/>
    </location>
</feature>
<dbReference type="GO" id="GO:0000981">
    <property type="term" value="F:DNA-binding transcription factor activity, RNA polymerase II-specific"/>
    <property type="evidence" value="ECO:0007669"/>
    <property type="project" value="InterPro"/>
</dbReference>
<keyword evidence="6" id="KW-1185">Reference proteome</keyword>
<dbReference type="PANTHER" id="PTHR46910">
    <property type="entry name" value="TRANSCRIPTION FACTOR PDR1"/>
    <property type="match status" value="1"/>
</dbReference>
<proteinExistence type="predicted"/>
<dbReference type="STRING" id="983506.L8WP47"/>
<protein>
    <submittedName>
        <fullName evidence="5">Fungal zn(2)-Cys(6) binuclear cluster domain-containing protein</fullName>
    </submittedName>
</protein>
<dbReference type="PANTHER" id="PTHR46910:SF1">
    <property type="entry name" value="MISCELLANEOUS ZN(II)2CYS6 TRANSCRIPTION FACTOR (EUROFUNG)-RELATED"/>
    <property type="match status" value="1"/>
</dbReference>
<reference evidence="5 6" key="1">
    <citation type="journal article" date="2013" name="Nat. Commun.">
        <title>The evolution and pathogenic mechanisms of the rice sheath blight pathogen.</title>
        <authorList>
            <person name="Zheng A."/>
            <person name="Lin R."/>
            <person name="Xu L."/>
            <person name="Qin P."/>
            <person name="Tang C."/>
            <person name="Ai P."/>
            <person name="Zhang D."/>
            <person name="Liu Y."/>
            <person name="Sun Z."/>
            <person name="Feng H."/>
            <person name="Wang Y."/>
            <person name="Chen Y."/>
            <person name="Liang X."/>
            <person name="Fu R."/>
            <person name="Li Q."/>
            <person name="Zhang J."/>
            <person name="Yu X."/>
            <person name="Xie Z."/>
            <person name="Ding L."/>
            <person name="Guan P."/>
            <person name="Tang J."/>
            <person name="Liang Y."/>
            <person name="Wang S."/>
            <person name="Deng Q."/>
            <person name="Li S."/>
            <person name="Zhu J."/>
            <person name="Wang L."/>
            <person name="Liu H."/>
            <person name="Li P."/>
        </authorList>
    </citation>
    <scope>NUCLEOTIDE SEQUENCE [LARGE SCALE GENOMIC DNA]</scope>
    <source>
        <strain evidence="6">AG-1 IA</strain>
    </source>
</reference>
<dbReference type="AlphaFoldDB" id="L8WP47"/>
<name>L8WP47_THACA</name>
<dbReference type="GO" id="GO:0008270">
    <property type="term" value="F:zinc ion binding"/>
    <property type="evidence" value="ECO:0007669"/>
    <property type="project" value="InterPro"/>
</dbReference>
<dbReference type="Gene3D" id="4.10.240.10">
    <property type="entry name" value="Zn(2)-C6 fungal-type DNA-binding domain"/>
    <property type="match status" value="1"/>
</dbReference>
<evidence type="ECO:0000259" key="4">
    <source>
        <dbReference type="PROSITE" id="PS50048"/>
    </source>
</evidence>
<dbReference type="InterPro" id="IPR050987">
    <property type="entry name" value="AtrR-like"/>
</dbReference>
<feature type="compositionally biased region" description="Polar residues" evidence="3">
    <location>
        <begin position="217"/>
        <end position="236"/>
    </location>
</feature>
<dbReference type="CDD" id="cd12148">
    <property type="entry name" value="fungal_TF_MHR"/>
    <property type="match status" value="1"/>
</dbReference>
<dbReference type="SMART" id="SM00066">
    <property type="entry name" value="GAL4"/>
    <property type="match status" value="1"/>
</dbReference>
<gene>
    <name evidence="5" type="ORF">AG1IA_06221</name>
</gene>
<evidence type="ECO:0000256" key="3">
    <source>
        <dbReference type="SAM" id="MobiDB-lite"/>
    </source>
</evidence>
<dbReference type="GO" id="GO:0006351">
    <property type="term" value="P:DNA-templated transcription"/>
    <property type="evidence" value="ECO:0007669"/>
    <property type="project" value="InterPro"/>
</dbReference>
<dbReference type="EMBL" id="AFRT01001634">
    <property type="protein sequence ID" value="ELU39750.1"/>
    <property type="molecule type" value="Genomic_DNA"/>
</dbReference>
<dbReference type="SUPFAM" id="SSF57701">
    <property type="entry name" value="Zn2/Cys6 DNA-binding domain"/>
    <property type="match status" value="1"/>
</dbReference>
<evidence type="ECO:0000313" key="5">
    <source>
        <dbReference type="EMBL" id="ELU39750.1"/>
    </source>
</evidence>
<accession>L8WP47</accession>
<dbReference type="Pfam" id="PF04082">
    <property type="entry name" value="Fungal_trans"/>
    <property type="match status" value="1"/>
</dbReference>
<dbReference type="InterPro" id="IPR036864">
    <property type="entry name" value="Zn2-C6_fun-type_DNA-bd_sf"/>
</dbReference>
<feature type="region of interest" description="Disordered" evidence="3">
    <location>
        <begin position="198"/>
        <end position="245"/>
    </location>
</feature>
<keyword evidence="1" id="KW-0479">Metal-binding</keyword>
<comment type="caution">
    <text evidence="5">The sequence shown here is derived from an EMBL/GenBank/DDBJ whole genome shotgun (WGS) entry which is preliminary data.</text>
</comment>
<feature type="region of interest" description="Disordered" evidence="3">
    <location>
        <begin position="160"/>
        <end position="185"/>
    </location>
</feature>
<dbReference type="GO" id="GO:0003677">
    <property type="term" value="F:DNA binding"/>
    <property type="evidence" value="ECO:0007669"/>
    <property type="project" value="InterPro"/>
</dbReference>
<evidence type="ECO:0000256" key="2">
    <source>
        <dbReference type="ARBA" id="ARBA00023242"/>
    </source>
</evidence>
<evidence type="ECO:0000313" key="6">
    <source>
        <dbReference type="Proteomes" id="UP000011668"/>
    </source>
</evidence>
<dbReference type="Pfam" id="PF00172">
    <property type="entry name" value="Zn_clus"/>
    <property type="match status" value="1"/>
</dbReference>
<organism evidence="5 6">
    <name type="scientific">Thanatephorus cucumeris (strain AG1-IA)</name>
    <name type="common">Rice sheath blight fungus</name>
    <name type="synonym">Rhizoctonia solani</name>
    <dbReference type="NCBI Taxonomy" id="983506"/>
    <lineage>
        <taxon>Eukaryota</taxon>
        <taxon>Fungi</taxon>
        <taxon>Dikarya</taxon>
        <taxon>Basidiomycota</taxon>
        <taxon>Agaricomycotina</taxon>
        <taxon>Agaricomycetes</taxon>
        <taxon>Cantharellales</taxon>
        <taxon>Ceratobasidiaceae</taxon>
        <taxon>Rhizoctonia</taxon>
        <taxon>Rhizoctonia solani AG-1</taxon>
    </lineage>
</organism>
<dbReference type="HOGENOM" id="CLU_596087_0_0_1"/>
<feature type="region of interest" description="Disordered" evidence="3">
    <location>
        <begin position="1"/>
        <end position="79"/>
    </location>
</feature>
<dbReference type="InterPro" id="IPR001138">
    <property type="entry name" value="Zn2Cys6_DnaBD"/>
</dbReference>
<dbReference type="OrthoDB" id="39175at2759"/>
<dbReference type="Proteomes" id="UP000011668">
    <property type="component" value="Unassembled WGS sequence"/>
</dbReference>
<dbReference type="InterPro" id="IPR007219">
    <property type="entry name" value="XnlR_reg_dom"/>
</dbReference>
<feature type="compositionally biased region" description="Polar residues" evidence="3">
    <location>
        <begin position="1"/>
        <end position="10"/>
    </location>
</feature>
<feature type="domain" description="Zn(2)-C6 fungal-type" evidence="4">
    <location>
        <begin position="87"/>
        <end position="123"/>
    </location>
</feature>
<dbReference type="PROSITE" id="PS50048">
    <property type="entry name" value="ZN2_CY6_FUNGAL_2"/>
    <property type="match status" value="1"/>
</dbReference>
<sequence length="459" mass="50323">MKQFSKSNALRGNGRAAGTLEPIGGSAGSLGSSHGRHARVMTRRAFFDRPHIMDRNTSPSGSSIGPDRSHPPSIYSDPSKRHVINRACDICRRRKVRVRCDGAQAADGRSCAYCIKHNIECTYNQMAPVRRGPSKAYVKQATACPTLDIDAELDAEIANARSRRTSSQSIKNSPALPPSPPSSITNLHVDNVSGKSAHLFREPGSAGSVPRSPIVTLVNSPPISHQSPNSQQSPEDNGSDDFDHANDVFARYHGESSEVVFTLAASELKPTGNPRMFKIDHSGIACPGAIPKRRPQFWATNKLAQNTLIVSRGSRYLNDICNILSGKEILHLPPPDLFESLVDLFFTHVSPQIPIIHEPTLRVQILSGLHTRDYSFARLMLAICALGARWSKDPRVLHESEREAVEAGKADATRLSAGVKYFNQIRLLRRSMPKPAVLFDIQTYVVSIWPPKPGNETLS</sequence>
<keyword evidence="2" id="KW-0539">Nucleus</keyword>
<evidence type="ECO:0000256" key="1">
    <source>
        <dbReference type="ARBA" id="ARBA00022723"/>
    </source>
</evidence>